<comment type="caution">
    <text evidence="3">The sequence shown here is derived from an EMBL/GenBank/DDBJ whole genome shotgun (WGS) entry which is preliminary data.</text>
</comment>
<evidence type="ECO:0000256" key="1">
    <source>
        <dbReference type="SAM" id="MobiDB-lite"/>
    </source>
</evidence>
<evidence type="ECO:0000313" key="4">
    <source>
        <dbReference type="Proteomes" id="UP000288805"/>
    </source>
</evidence>
<name>A0A438E2J2_VITVI</name>
<evidence type="ECO:0000313" key="3">
    <source>
        <dbReference type="EMBL" id="RVW41913.1"/>
    </source>
</evidence>
<organism evidence="3 4">
    <name type="scientific">Vitis vinifera</name>
    <name type="common">Grape</name>
    <dbReference type="NCBI Taxonomy" id="29760"/>
    <lineage>
        <taxon>Eukaryota</taxon>
        <taxon>Viridiplantae</taxon>
        <taxon>Streptophyta</taxon>
        <taxon>Embryophyta</taxon>
        <taxon>Tracheophyta</taxon>
        <taxon>Spermatophyta</taxon>
        <taxon>Magnoliopsida</taxon>
        <taxon>eudicotyledons</taxon>
        <taxon>Gunneridae</taxon>
        <taxon>Pentapetalae</taxon>
        <taxon>rosids</taxon>
        <taxon>Vitales</taxon>
        <taxon>Vitaceae</taxon>
        <taxon>Viteae</taxon>
        <taxon>Vitis</taxon>
    </lineage>
</organism>
<feature type="compositionally biased region" description="Basic and acidic residues" evidence="1">
    <location>
        <begin position="232"/>
        <end position="244"/>
    </location>
</feature>
<feature type="compositionally biased region" description="Basic residues" evidence="1">
    <location>
        <begin position="259"/>
        <end position="273"/>
    </location>
</feature>
<feature type="signal peptide" evidence="2">
    <location>
        <begin position="1"/>
        <end position="18"/>
    </location>
</feature>
<feature type="chain" id="PRO_5019020021" evidence="2">
    <location>
        <begin position="19"/>
        <end position="388"/>
    </location>
</feature>
<keyword evidence="2" id="KW-0732">Signal</keyword>
<dbReference type="EMBL" id="QGNW01001422">
    <property type="protein sequence ID" value="RVW41913.1"/>
    <property type="molecule type" value="Genomic_DNA"/>
</dbReference>
<sequence>MMGRYFIVVMMTLGGSRAIITLRAADRDRGGGTWAMTGCCDNVPDRKSAPCVLYRKIRMRVSVQPQAKKCLQRRKLSHLSGPGDAREKSIDKLSKAEGNAIIFSKEQFNAGSVPSSGVVQGIPPFLPDSTRLHPSQHSPGADGMQHYKHAHVCSPALPSIGDGAAGFDEGRGEGTCDGPGSVGGLLEHPARPFSPNYSTVLPDAKERHYGTLLTVRNLMASSGVPGVCRQHSPQEDAKGEEKKQGNSTEGSRTETQRRLPSKKAPAKKRKLVKNGKGVKEPTPPKEFVPPPITHAAEVIIRGASEPLPPLYFKWPRTHRGAEPFGALLVDGCPFWLLWLRKPASINHPGSPIRMLMQLRPFARLQWRKQGQKARVSPLTIQTVSFLFW</sequence>
<protein>
    <submittedName>
        <fullName evidence="3">Uncharacterized protein</fullName>
    </submittedName>
</protein>
<evidence type="ECO:0000256" key="2">
    <source>
        <dbReference type="SAM" id="SignalP"/>
    </source>
</evidence>
<feature type="region of interest" description="Disordered" evidence="1">
    <location>
        <begin position="224"/>
        <end position="290"/>
    </location>
</feature>
<accession>A0A438E2J2</accession>
<dbReference type="AlphaFoldDB" id="A0A438E2J2"/>
<reference evidence="3 4" key="1">
    <citation type="journal article" date="2018" name="PLoS Genet.">
        <title>Population sequencing reveals clonal diversity and ancestral inbreeding in the grapevine cultivar Chardonnay.</title>
        <authorList>
            <person name="Roach M.J."/>
            <person name="Johnson D.L."/>
            <person name="Bohlmann J."/>
            <person name="van Vuuren H.J."/>
            <person name="Jones S.J."/>
            <person name="Pretorius I.S."/>
            <person name="Schmidt S.A."/>
            <person name="Borneman A.R."/>
        </authorList>
    </citation>
    <scope>NUCLEOTIDE SEQUENCE [LARGE SCALE GENOMIC DNA]</scope>
    <source>
        <strain evidence="4">cv. Chardonnay</strain>
        <tissue evidence="3">Leaf</tissue>
    </source>
</reference>
<proteinExistence type="predicted"/>
<dbReference type="Proteomes" id="UP000288805">
    <property type="component" value="Unassembled WGS sequence"/>
</dbReference>
<gene>
    <name evidence="3" type="ORF">CK203_081555</name>
</gene>
<feature type="region of interest" description="Disordered" evidence="1">
    <location>
        <begin position="168"/>
        <end position="190"/>
    </location>
</feature>